<reference evidence="1" key="1">
    <citation type="submission" date="2022-01" db="EMBL/GenBank/DDBJ databases">
        <title>Genome Sequence Resource for Two Populations of Ditylenchus destructor, the Migratory Endoparasitic Phytonematode.</title>
        <authorList>
            <person name="Zhang H."/>
            <person name="Lin R."/>
            <person name="Xie B."/>
        </authorList>
    </citation>
    <scope>NUCLEOTIDE SEQUENCE</scope>
    <source>
        <strain evidence="1">BazhouSP</strain>
    </source>
</reference>
<dbReference type="Proteomes" id="UP001201812">
    <property type="component" value="Unassembled WGS sequence"/>
</dbReference>
<protein>
    <submittedName>
        <fullName evidence="1">Uncharacterized protein</fullName>
    </submittedName>
</protein>
<gene>
    <name evidence="1" type="ORF">DdX_17154</name>
</gene>
<name>A0AAD4MNM1_9BILA</name>
<evidence type="ECO:0000313" key="2">
    <source>
        <dbReference type="Proteomes" id="UP001201812"/>
    </source>
</evidence>
<dbReference type="EMBL" id="JAKKPZ010000169">
    <property type="protein sequence ID" value="KAI1699731.1"/>
    <property type="molecule type" value="Genomic_DNA"/>
</dbReference>
<comment type="caution">
    <text evidence="1">The sequence shown here is derived from an EMBL/GenBank/DDBJ whole genome shotgun (WGS) entry which is preliminary data.</text>
</comment>
<evidence type="ECO:0000313" key="1">
    <source>
        <dbReference type="EMBL" id="KAI1699731.1"/>
    </source>
</evidence>
<sequence>MDSFRPVTAAIKVFNKELSTEAYNEWVICNNYSEQVPLQDQVTTMQSPQNSGYRLSVFAHYKDQTHHELLDRTTVFHAVVELNREYWPAFQHFVRLIADPFVYIDTMELTYQNDVLNLLSGAINSERRLQCKKFDFNLNGNSQKSITWTKNHVRCNQFYIYGESDLNLDEALLDFFVTGARCTPSLKIGYHDLPKAVVDFVQKFMELKNSDESQLVEAIEGNFKSQVVELLKRDYAEFIVKEERGHRYNTHIFEFVNVNIGKKLRLIAKNYIHVWSLVSIKINDL</sequence>
<accession>A0AAD4MNM1</accession>
<proteinExistence type="predicted"/>
<keyword evidence="2" id="KW-1185">Reference proteome</keyword>
<dbReference type="AlphaFoldDB" id="A0AAD4MNM1"/>
<organism evidence="1 2">
    <name type="scientific">Ditylenchus destructor</name>
    <dbReference type="NCBI Taxonomy" id="166010"/>
    <lineage>
        <taxon>Eukaryota</taxon>
        <taxon>Metazoa</taxon>
        <taxon>Ecdysozoa</taxon>
        <taxon>Nematoda</taxon>
        <taxon>Chromadorea</taxon>
        <taxon>Rhabditida</taxon>
        <taxon>Tylenchina</taxon>
        <taxon>Tylenchomorpha</taxon>
        <taxon>Sphaerularioidea</taxon>
        <taxon>Anguinidae</taxon>
        <taxon>Anguininae</taxon>
        <taxon>Ditylenchus</taxon>
    </lineage>
</organism>